<feature type="compositionally biased region" description="Basic and acidic residues" evidence="1">
    <location>
        <begin position="8"/>
        <end position="26"/>
    </location>
</feature>
<evidence type="ECO:0000313" key="3">
    <source>
        <dbReference type="EMBL" id="KPP62590.1"/>
    </source>
</evidence>
<feature type="region of interest" description="Disordered" evidence="1">
    <location>
        <begin position="1"/>
        <end position="30"/>
    </location>
</feature>
<gene>
    <name evidence="3" type="ORF">Z043_119220</name>
</gene>
<keyword evidence="2" id="KW-1133">Transmembrane helix</keyword>
<dbReference type="AlphaFoldDB" id="A0A0P7WGI0"/>
<organism evidence="3 4">
    <name type="scientific">Scleropages formosus</name>
    <name type="common">Asian bonytongue</name>
    <name type="synonym">Osteoglossum formosum</name>
    <dbReference type="NCBI Taxonomy" id="113540"/>
    <lineage>
        <taxon>Eukaryota</taxon>
        <taxon>Metazoa</taxon>
        <taxon>Chordata</taxon>
        <taxon>Craniata</taxon>
        <taxon>Vertebrata</taxon>
        <taxon>Euteleostomi</taxon>
        <taxon>Actinopterygii</taxon>
        <taxon>Neopterygii</taxon>
        <taxon>Teleostei</taxon>
        <taxon>Osteoglossocephala</taxon>
        <taxon>Osteoglossomorpha</taxon>
        <taxon>Osteoglossiformes</taxon>
        <taxon>Osteoglossidae</taxon>
        <taxon>Scleropages</taxon>
    </lineage>
</organism>
<dbReference type="PANTHER" id="PTHR35975:SF1">
    <property type="entry name" value="SMALL INTEGRAL MEMBRANE PROTEIN 11"/>
    <property type="match status" value="1"/>
</dbReference>
<feature type="transmembrane region" description="Helical" evidence="2">
    <location>
        <begin position="117"/>
        <end position="139"/>
    </location>
</feature>
<accession>A0A0P7WGI0</accession>
<sequence length="172" mass="19447">MAPTSSRICEEPTRRSQRTAPERDLSRPSACVVTPVRHHGTERVLEPTPSHPECWTRVLHGLCSVVLRSQSPHGPIDQDPVKTPFSTSAAIFMRSRPADVTHKGTMINWRALDNVPLLFYILAAKTLLLCLGFAAAKVFQRRRAEAELRRRAETRRKLVQDTQELLDSTKED</sequence>
<evidence type="ECO:0000313" key="4">
    <source>
        <dbReference type="Proteomes" id="UP000034805"/>
    </source>
</evidence>
<evidence type="ECO:0000256" key="1">
    <source>
        <dbReference type="SAM" id="MobiDB-lite"/>
    </source>
</evidence>
<dbReference type="InterPro" id="IPR042125">
    <property type="entry name" value="SMIM11"/>
</dbReference>
<evidence type="ECO:0000256" key="2">
    <source>
        <dbReference type="SAM" id="Phobius"/>
    </source>
</evidence>
<name>A0A0P7WGI0_SCLFO</name>
<dbReference type="EMBL" id="JARO02008540">
    <property type="protein sequence ID" value="KPP62590.1"/>
    <property type="molecule type" value="Genomic_DNA"/>
</dbReference>
<dbReference type="PANTHER" id="PTHR35975">
    <property type="entry name" value="SMALL INTEGRAL MEMBRANE PROTEIN 11A"/>
    <property type="match status" value="1"/>
</dbReference>
<protein>
    <submittedName>
        <fullName evidence="3">Small integral membrane protein 11-like</fullName>
    </submittedName>
</protein>
<dbReference type="Proteomes" id="UP000034805">
    <property type="component" value="Unassembled WGS sequence"/>
</dbReference>
<proteinExistence type="predicted"/>
<keyword evidence="2" id="KW-0472">Membrane</keyword>
<comment type="caution">
    <text evidence="3">The sequence shown here is derived from an EMBL/GenBank/DDBJ whole genome shotgun (WGS) entry which is preliminary data.</text>
</comment>
<reference evidence="3 4" key="1">
    <citation type="submission" date="2015-08" db="EMBL/GenBank/DDBJ databases">
        <title>The genome of the Asian arowana (Scleropages formosus).</title>
        <authorList>
            <person name="Tan M.H."/>
            <person name="Gan H.M."/>
            <person name="Croft L.J."/>
            <person name="Austin C.M."/>
        </authorList>
    </citation>
    <scope>NUCLEOTIDE SEQUENCE [LARGE SCALE GENOMIC DNA]</scope>
    <source>
        <strain evidence="3">Aro1</strain>
    </source>
</reference>
<keyword evidence="2" id="KW-0812">Transmembrane</keyword>
<dbReference type="Pfam" id="PF14981">
    <property type="entry name" value="FAM165"/>
    <property type="match status" value="1"/>
</dbReference>